<name>A0A0F8ZL27_9ZZZZ</name>
<sequence>MSNNLVTIMVGTSGAGKDHFIKEEILNNVAVYSNPVEIISTDDYMQVCLDCNDRKANLADGHPLRSPLLTPRCITHRFEYQFSFTNLELGHGLCYGTFSKMLELNYQHVVVNNTNTTVAEIGPYITCAQARKAMGDEYEVEIVVVRCDPEVAAARNVHGVSLKAVRDMNDRISHLLEKDWARWYPNPRIIDNG</sequence>
<dbReference type="AlphaFoldDB" id="A0A0F8ZL27"/>
<accession>A0A0F8ZL27</accession>
<evidence type="ECO:0000313" key="1">
    <source>
        <dbReference type="EMBL" id="KKK60646.1"/>
    </source>
</evidence>
<gene>
    <name evidence="1" type="ORF">LCGC14_3022280</name>
</gene>
<reference evidence="1" key="1">
    <citation type="journal article" date="2015" name="Nature">
        <title>Complex archaea that bridge the gap between prokaryotes and eukaryotes.</title>
        <authorList>
            <person name="Spang A."/>
            <person name="Saw J.H."/>
            <person name="Jorgensen S.L."/>
            <person name="Zaremba-Niedzwiedzka K."/>
            <person name="Martijn J."/>
            <person name="Lind A.E."/>
            <person name="van Eijk R."/>
            <person name="Schleper C."/>
            <person name="Guy L."/>
            <person name="Ettema T.J."/>
        </authorList>
    </citation>
    <scope>NUCLEOTIDE SEQUENCE</scope>
</reference>
<proteinExistence type="predicted"/>
<dbReference type="InterPro" id="IPR027417">
    <property type="entry name" value="P-loop_NTPase"/>
</dbReference>
<organism evidence="1">
    <name type="scientific">marine sediment metagenome</name>
    <dbReference type="NCBI Taxonomy" id="412755"/>
    <lineage>
        <taxon>unclassified sequences</taxon>
        <taxon>metagenomes</taxon>
        <taxon>ecological metagenomes</taxon>
    </lineage>
</organism>
<dbReference type="EMBL" id="LAZR01062866">
    <property type="protein sequence ID" value="KKK60646.1"/>
    <property type="molecule type" value="Genomic_DNA"/>
</dbReference>
<protein>
    <submittedName>
        <fullName evidence="1">Uncharacterized protein</fullName>
    </submittedName>
</protein>
<dbReference type="Pfam" id="PF13671">
    <property type="entry name" value="AAA_33"/>
    <property type="match status" value="1"/>
</dbReference>
<dbReference type="SUPFAM" id="SSF52540">
    <property type="entry name" value="P-loop containing nucleoside triphosphate hydrolases"/>
    <property type="match status" value="1"/>
</dbReference>
<dbReference type="Gene3D" id="3.40.50.300">
    <property type="entry name" value="P-loop containing nucleotide triphosphate hydrolases"/>
    <property type="match status" value="1"/>
</dbReference>
<comment type="caution">
    <text evidence="1">The sequence shown here is derived from an EMBL/GenBank/DDBJ whole genome shotgun (WGS) entry which is preliminary data.</text>
</comment>